<sequence>ASAQYFSAGWQPGQPVPRAQASVPQAQEQKASGGLLGSLSGLLEKAGLNITAAGPGWDERVPLLTDANYEEMVVNEEMAPEEEDERVWFIVVTVTSGQSEGLSKYTDQAFDAAFNESLVEGDLPHVRWGRIDYLNVTGITTRWNVWQAPLYVLATARGHTLRFYKPRALRPHAPTLRAFLLSRAYLATPPWASPFAPGGPRAWALEYLAVVLTRVYEVMVRVPRWALVLVTGASGSVVLNLFHRKPK</sequence>
<evidence type="ECO:0000256" key="1">
    <source>
        <dbReference type="SAM" id="MobiDB-lite"/>
    </source>
</evidence>
<organism evidence="2 3">
    <name type="scientific">Neolentinus lepideus HHB14362 ss-1</name>
    <dbReference type="NCBI Taxonomy" id="1314782"/>
    <lineage>
        <taxon>Eukaryota</taxon>
        <taxon>Fungi</taxon>
        <taxon>Dikarya</taxon>
        <taxon>Basidiomycota</taxon>
        <taxon>Agaricomycotina</taxon>
        <taxon>Agaricomycetes</taxon>
        <taxon>Gloeophyllales</taxon>
        <taxon>Gloeophyllaceae</taxon>
        <taxon>Neolentinus</taxon>
    </lineage>
</organism>
<dbReference type="AlphaFoldDB" id="A0A165V9L6"/>
<evidence type="ECO:0000313" key="2">
    <source>
        <dbReference type="EMBL" id="KZT29373.1"/>
    </source>
</evidence>
<keyword evidence="3" id="KW-1185">Reference proteome</keyword>
<proteinExistence type="predicted"/>
<feature type="non-terminal residue" evidence="2">
    <location>
        <position position="247"/>
    </location>
</feature>
<dbReference type="Proteomes" id="UP000076761">
    <property type="component" value="Unassembled WGS sequence"/>
</dbReference>
<accession>A0A165V9L6</accession>
<reference evidence="2 3" key="1">
    <citation type="journal article" date="2016" name="Mol. Biol. Evol.">
        <title>Comparative Genomics of Early-Diverging Mushroom-Forming Fungi Provides Insights into the Origins of Lignocellulose Decay Capabilities.</title>
        <authorList>
            <person name="Nagy L.G."/>
            <person name="Riley R."/>
            <person name="Tritt A."/>
            <person name="Adam C."/>
            <person name="Daum C."/>
            <person name="Floudas D."/>
            <person name="Sun H."/>
            <person name="Yadav J.S."/>
            <person name="Pangilinan J."/>
            <person name="Larsson K.H."/>
            <person name="Matsuura K."/>
            <person name="Barry K."/>
            <person name="Labutti K."/>
            <person name="Kuo R."/>
            <person name="Ohm R.A."/>
            <person name="Bhattacharya S.S."/>
            <person name="Shirouzu T."/>
            <person name="Yoshinaga Y."/>
            <person name="Martin F.M."/>
            <person name="Grigoriev I.V."/>
            <person name="Hibbett D.S."/>
        </authorList>
    </citation>
    <scope>NUCLEOTIDE SEQUENCE [LARGE SCALE GENOMIC DNA]</scope>
    <source>
        <strain evidence="2 3">HHB14362 ss-1</strain>
    </source>
</reference>
<dbReference type="OrthoDB" id="2502001at2759"/>
<gene>
    <name evidence="2" type="ORF">NEOLEDRAFT_1039324</name>
</gene>
<protein>
    <submittedName>
        <fullName evidence="2">Uncharacterized protein</fullName>
    </submittedName>
</protein>
<evidence type="ECO:0000313" key="3">
    <source>
        <dbReference type="Proteomes" id="UP000076761"/>
    </source>
</evidence>
<name>A0A165V9L6_9AGAM</name>
<dbReference type="EMBL" id="KV425554">
    <property type="protein sequence ID" value="KZT29373.1"/>
    <property type="molecule type" value="Genomic_DNA"/>
</dbReference>
<feature type="non-terminal residue" evidence="2">
    <location>
        <position position="1"/>
    </location>
</feature>
<feature type="region of interest" description="Disordered" evidence="1">
    <location>
        <begin position="1"/>
        <end position="29"/>
    </location>
</feature>
<dbReference type="InParanoid" id="A0A165V9L6"/>